<evidence type="ECO:0000313" key="3">
    <source>
        <dbReference type="Proteomes" id="UP001165082"/>
    </source>
</evidence>
<sequence length="67" mass="7395">MSLSPSLPARPGRKSPPSRPAPSPKNKLKGNPIDFSKDPAVMISAMAAHEELQRLKEMHHGATKRRR</sequence>
<gene>
    <name evidence="2" type="ORF">TrRE_jg8173</name>
</gene>
<organism evidence="2 3">
    <name type="scientific">Triparma retinervis</name>
    <dbReference type="NCBI Taxonomy" id="2557542"/>
    <lineage>
        <taxon>Eukaryota</taxon>
        <taxon>Sar</taxon>
        <taxon>Stramenopiles</taxon>
        <taxon>Ochrophyta</taxon>
        <taxon>Bolidophyceae</taxon>
        <taxon>Parmales</taxon>
        <taxon>Triparmaceae</taxon>
        <taxon>Triparma</taxon>
    </lineage>
</organism>
<feature type="non-terminal residue" evidence="2">
    <location>
        <position position="67"/>
    </location>
</feature>
<name>A0A9W7G3B8_9STRA</name>
<comment type="caution">
    <text evidence="2">The sequence shown here is derived from an EMBL/GenBank/DDBJ whole genome shotgun (WGS) entry which is preliminary data.</text>
</comment>
<dbReference type="OrthoDB" id="10673929at2759"/>
<protein>
    <submittedName>
        <fullName evidence="2">Uncharacterized protein</fullName>
    </submittedName>
</protein>
<feature type="region of interest" description="Disordered" evidence="1">
    <location>
        <begin position="1"/>
        <end position="36"/>
    </location>
</feature>
<evidence type="ECO:0000313" key="2">
    <source>
        <dbReference type="EMBL" id="GMI30598.1"/>
    </source>
</evidence>
<reference evidence="2" key="1">
    <citation type="submission" date="2022-07" db="EMBL/GenBank/DDBJ databases">
        <title>Genome analysis of Parmales, a sister group of diatoms, reveals the evolutionary specialization of diatoms from phago-mixotrophs to photoautotrophs.</title>
        <authorList>
            <person name="Ban H."/>
            <person name="Sato S."/>
            <person name="Yoshikawa S."/>
            <person name="Kazumasa Y."/>
            <person name="Nakamura Y."/>
            <person name="Ichinomiya M."/>
            <person name="Saitoh K."/>
            <person name="Sato N."/>
            <person name="Blanc-Mathieu R."/>
            <person name="Endo H."/>
            <person name="Kuwata A."/>
            <person name="Ogata H."/>
        </authorList>
    </citation>
    <scope>NUCLEOTIDE SEQUENCE</scope>
</reference>
<dbReference type="AlphaFoldDB" id="A0A9W7G3B8"/>
<keyword evidence="3" id="KW-1185">Reference proteome</keyword>
<accession>A0A9W7G3B8</accession>
<proteinExistence type="predicted"/>
<dbReference type="Proteomes" id="UP001165082">
    <property type="component" value="Unassembled WGS sequence"/>
</dbReference>
<dbReference type="EMBL" id="BRXZ01007638">
    <property type="protein sequence ID" value="GMI30598.1"/>
    <property type="molecule type" value="Genomic_DNA"/>
</dbReference>
<evidence type="ECO:0000256" key="1">
    <source>
        <dbReference type="SAM" id="MobiDB-lite"/>
    </source>
</evidence>